<accession>A0ABP9N717</accession>
<feature type="signal peptide" evidence="1">
    <location>
        <begin position="1"/>
        <end position="21"/>
    </location>
</feature>
<evidence type="ECO:0000313" key="4">
    <source>
        <dbReference type="Proteomes" id="UP001500171"/>
    </source>
</evidence>
<sequence length="817" mass="88522">MKIKSIAIMVFGVLNMGYVYAQNTDITTDTTLAISDIHERYFITNSGTETTNVSVNNDLTVAEDGAFHLGFAGKTDSEAGSLANGDINMTINGNMNVYADTWIGKFDTRMFTAWMGLYPDFPTDPITHNVDLKITGDLNVSISGDKKMDGLMIAAGNVMGTGSDTTGTTTVTVDGNTNISGGGNHLAGSSNAAAKLITKTFNLTGGDIEIIGSNTVLQTTNTDVTKSSVLVGNDAKMTIMRGATVDVSQGGNFNVVDHAILSSNMGDGNIILSSTGQLNIGQYATIEALKGSLTVSDKTSYTSQLNIAGKINLSASTAGEVYKITGDIVNIGSSAQFTANTNFINQALNYTTSQANITVLSANNALNIAGMNNGDTKDLFGNIYRNFNFKLSGTDLIFVNTDMTDFTNDSSANTAAEKQIGRYYQSAGIDTANIAERFTQNLAKVAKAVSYKSKSLTGNLAQSDGSQAGNLNWAVFEAIADGNREISSSDTATEFTQAFAGLYNNNRGLHISEIALNSVKQTKAAIDRRTHQFYQSQSLADKQDNLWIEITRRNESTDTLRGMTGYKYSENGFIIGYDKTINHLLVGLALGHSYGEYKDKSAVTHDSDLTHYMIEAYASYKFSSNIFASAYAGYARSDNNLKENDGFYWAKEDFNSNTWNVGSQVGYDWQVFDQLTLTPTLGLSYIYTQNSAHDVTYNDIALLKYSQSSNSALLIPFDLAVNYSLLQRQDAQLILTAKTGYAYNLLDNEFDSDITVNGVSGLATMSSNTTHRGKHQFNIGGRMAFKYNPVELAIGYQYYGQRQHDAHYMTAVAKVSF</sequence>
<evidence type="ECO:0000259" key="2">
    <source>
        <dbReference type="PROSITE" id="PS51208"/>
    </source>
</evidence>
<comment type="caution">
    <text evidence="3">The sequence shown here is derived from an EMBL/GenBank/DDBJ whole genome shotgun (WGS) entry which is preliminary data.</text>
</comment>
<proteinExistence type="predicted"/>
<dbReference type="Gene3D" id="2.40.128.130">
    <property type="entry name" value="Autotransporter beta-domain"/>
    <property type="match status" value="1"/>
</dbReference>
<keyword evidence="4" id="KW-1185">Reference proteome</keyword>
<feature type="domain" description="Autotransporter" evidence="2">
    <location>
        <begin position="539"/>
        <end position="817"/>
    </location>
</feature>
<gene>
    <name evidence="3" type="ORF">GCM10023211_06190</name>
</gene>
<organism evidence="3 4">
    <name type="scientific">Orbus sasakiae</name>
    <dbReference type="NCBI Taxonomy" id="1078475"/>
    <lineage>
        <taxon>Bacteria</taxon>
        <taxon>Pseudomonadati</taxon>
        <taxon>Pseudomonadota</taxon>
        <taxon>Gammaproteobacteria</taxon>
        <taxon>Orbales</taxon>
        <taxon>Orbaceae</taxon>
        <taxon>Orbus</taxon>
    </lineage>
</organism>
<feature type="chain" id="PRO_5047085084" description="Autotransporter domain-containing protein" evidence="1">
    <location>
        <begin position="22"/>
        <end position="817"/>
    </location>
</feature>
<dbReference type="SMART" id="SM00869">
    <property type="entry name" value="Autotransporter"/>
    <property type="match status" value="1"/>
</dbReference>
<reference evidence="4" key="1">
    <citation type="journal article" date="2019" name="Int. J. Syst. Evol. Microbiol.">
        <title>The Global Catalogue of Microorganisms (GCM) 10K type strain sequencing project: providing services to taxonomists for standard genome sequencing and annotation.</title>
        <authorList>
            <consortium name="The Broad Institute Genomics Platform"/>
            <consortium name="The Broad Institute Genome Sequencing Center for Infectious Disease"/>
            <person name="Wu L."/>
            <person name="Ma J."/>
        </authorList>
    </citation>
    <scope>NUCLEOTIDE SEQUENCE [LARGE SCALE GENOMIC DNA]</scope>
    <source>
        <strain evidence="4">JCM 18050</strain>
    </source>
</reference>
<dbReference type="InterPro" id="IPR005546">
    <property type="entry name" value="Autotransporte_beta"/>
</dbReference>
<dbReference type="PROSITE" id="PS51208">
    <property type="entry name" value="AUTOTRANSPORTER"/>
    <property type="match status" value="1"/>
</dbReference>
<name>A0ABP9N717_9GAMM</name>
<dbReference type="RefSeq" id="WP_345488692.1">
    <property type="nucleotide sequence ID" value="NZ_BAABHY010000001.1"/>
</dbReference>
<keyword evidence="1" id="KW-0732">Signal</keyword>
<dbReference type="SUPFAM" id="SSF103515">
    <property type="entry name" value="Autotransporter"/>
    <property type="match status" value="1"/>
</dbReference>
<dbReference type="InterPro" id="IPR036709">
    <property type="entry name" value="Autotransporte_beta_dom_sf"/>
</dbReference>
<evidence type="ECO:0000256" key="1">
    <source>
        <dbReference type="SAM" id="SignalP"/>
    </source>
</evidence>
<protein>
    <recommendedName>
        <fullName evidence="2">Autotransporter domain-containing protein</fullName>
    </recommendedName>
</protein>
<dbReference type="InterPro" id="IPR006315">
    <property type="entry name" value="OM_autotransptr_brl_dom"/>
</dbReference>
<dbReference type="NCBIfam" id="TIGR01414">
    <property type="entry name" value="autotrans_barl"/>
    <property type="match status" value="1"/>
</dbReference>
<dbReference type="EMBL" id="BAABHY010000001">
    <property type="protein sequence ID" value="GAA5106411.1"/>
    <property type="molecule type" value="Genomic_DNA"/>
</dbReference>
<evidence type="ECO:0000313" key="3">
    <source>
        <dbReference type="EMBL" id="GAA5106411.1"/>
    </source>
</evidence>
<dbReference type="Pfam" id="PF03797">
    <property type="entry name" value="Autotransporter"/>
    <property type="match status" value="1"/>
</dbReference>
<dbReference type="Proteomes" id="UP001500171">
    <property type="component" value="Unassembled WGS sequence"/>
</dbReference>